<keyword evidence="2 4" id="KW-0378">Hydrolase</keyword>
<feature type="domain" description="Phospholipase/carboxylesterase/thioesterase" evidence="3">
    <location>
        <begin position="9"/>
        <end position="217"/>
    </location>
</feature>
<keyword evidence="5" id="KW-1185">Reference proteome</keyword>
<dbReference type="Proteomes" id="UP000672027">
    <property type="component" value="Chromosome"/>
</dbReference>
<sequence length="225" mass="24628">MHYLPAVEIEPTSPATAAVIWLHGLGADGNDFVPIIPELGLPPDHGIRFIFPHAPELPVTVNGGYVMPAWYDILEIDLDRKVDVAQLQASAREVGKLIEREIARGIPSERIVIAGFSQGGAVAYQAALSYPKPLAGLLALSTYFATTDTVALNAANAQLPIHIFHGKQDTIVPDLLALKAYHWLRERGYAPQYSEYPLEHGVSAEEIVEVGQCLRAWLCERYIAP</sequence>
<name>A0ABX7X111_9GAMM</name>
<evidence type="ECO:0000256" key="2">
    <source>
        <dbReference type="ARBA" id="ARBA00022801"/>
    </source>
</evidence>
<dbReference type="InterPro" id="IPR050565">
    <property type="entry name" value="LYPA1-2/EST-like"/>
</dbReference>
<dbReference type="InterPro" id="IPR029058">
    <property type="entry name" value="AB_hydrolase_fold"/>
</dbReference>
<evidence type="ECO:0000313" key="4">
    <source>
        <dbReference type="EMBL" id="QTR49062.1"/>
    </source>
</evidence>
<dbReference type="PANTHER" id="PTHR10655">
    <property type="entry name" value="LYSOPHOSPHOLIPASE-RELATED"/>
    <property type="match status" value="1"/>
</dbReference>
<evidence type="ECO:0000313" key="5">
    <source>
        <dbReference type="Proteomes" id="UP000672027"/>
    </source>
</evidence>
<dbReference type="PANTHER" id="PTHR10655:SF17">
    <property type="entry name" value="LYSOPHOSPHOLIPASE-LIKE PROTEIN 1"/>
    <property type="match status" value="1"/>
</dbReference>
<dbReference type="Gene3D" id="3.40.50.1820">
    <property type="entry name" value="alpha/beta hydrolase"/>
    <property type="match status" value="1"/>
</dbReference>
<gene>
    <name evidence="4" type="ORF">J8380_12355</name>
</gene>
<dbReference type="InterPro" id="IPR003140">
    <property type="entry name" value="PLipase/COase/thioEstase"/>
</dbReference>
<dbReference type="Pfam" id="PF02230">
    <property type="entry name" value="Abhydrolase_2"/>
    <property type="match status" value="1"/>
</dbReference>
<organism evidence="4 5">
    <name type="scientific">Candidatus Thiothrix anitrata</name>
    <dbReference type="NCBI Taxonomy" id="2823902"/>
    <lineage>
        <taxon>Bacteria</taxon>
        <taxon>Pseudomonadati</taxon>
        <taxon>Pseudomonadota</taxon>
        <taxon>Gammaproteobacteria</taxon>
        <taxon>Thiotrichales</taxon>
        <taxon>Thiotrichaceae</taxon>
        <taxon>Thiothrix</taxon>
    </lineage>
</organism>
<proteinExistence type="inferred from homology"/>
<dbReference type="SUPFAM" id="SSF53474">
    <property type="entry name" value="alpha/beta-Hydrolases"/>
    <property type="match status" value="1"/>
</dbReference>
<dbReference type="EMBL" id="CP072800">
    <property type="protein sequence ID" value="QTR49062.1"/>
    <property type="molecule type" value="Genomic_DNA"/>
</dbReference>
<dbReference type="RefSeq" id="WP_210225923.1">
    <property type="nucleotide sequence ID" value="NZ_CP072800.1"/>
</dbReference>
<reference evidence="4 5" key="1">
    <citation type="submission" date="2021-04" db="EMBL/GenBank/DDBJ databases">
        <title>Genomics, taxonomy and metabolism of representatives of sulfur bacteria of the genus Thiothrix: Thiothrix fructosivorans QT, Thiothrix unzii A1T and three new species, Thiothrix subterranea sp. nov., Thiothrix litoralis sp. nov. and 'Candidatus Thiothrix anitrata' sp. nov.</title>
        <authorList>
            <person name="Ravin N.V."/>
            <person name="Smolyakov D."/>
            <person name="Rudenko T.S."/>
            <person name="Mardanov A.V."/>
            <person name="Beletsky A.V."/>
            <person name="Markov N.D."/>
            <person name="Fomenkov A.I."/>
            <person name="Roberts R.J."/>
            <person name="Karnachuk O.V."/>
            <person name="Novikov A."/>
            <person name="Grabovich M.Y."/>
        </authorList>
    </citation>
    <scope>NUCLEOTIDE SEQUENCE [LARGE SCALE GENOMIC DNA]</scope>
    <source>
        <strain evidence="4 5">A52</strain>
    </source>
</reference>
<evidence type="ECO:0000256" key="1">
    <source>
        <dbReference type="ARBA" id="ARBA00006499"/>
    </source>
</evidence>
<accession>A0ABX7X111</accession>
<evidence type="ECO:0000259" key="3">
    <source>
        <dbReference type="Pfam" id="PF02230"/>
    </source>
</evidence>
<protein>
    <submittedName>
        <fullName evidence="4">Dienelactone hydrolase family protein</fullName>
    </submittedName>
</protein>
<comment type="similarity">
    <text evidence="1">Belongs to the AB hydrolase superfamily. AB hydrolase 2 family.</text>
</comment>
<dbReference type="GO" id="GO:0016787">
    <property type="term" value="F:hydrolase activity"/>
    <property type="evidence" value="ECO:0007669"/>
    <property type="project" value="UniProtKB-KW"/>
</dbReference>